<dbReference type="GO" id="GO:0003677">
    <property type="term" value="F:DNA binding"/>
    <property type="evidence" value="ECO:0007669"/>
    <property type="project" value="TreeGrafter"/>
</dbReference>
<reference evidence="1" key="1">
    <citation type="submission" date="2021-05" db="EMBL/GenBank/DDBJ databases">
        <authorList>
            <person name="Alioto T."/>
            <person name="Alioto T."/>
            <person name="Gomez Garrido J."/>
        </authorList>
    </citation>
    <scope>NUCLEOTIDE SEQUENCE</scope>
</reference>
<dbReference type="PANTHER" id="PTHR19303">
    <property type="entry name" value="TRANSPOSON"/>
    <property type="match status" value="1"/>
</dbReference>
<dbReference type="PANTHER" id="PTHR19303:SF74">
    <property type="entry name" value="POGO TRANSPOSABLE ELEMENT WITH KRAB DOMAIN"/>
    <property type="match status" value="1"/>
</dbReference>
<dbReference type="AlphaFoldDB" id="A0A8D8VB56"/>
<dbReference type="InterPro" id="IPR050863">
    <property type="entry name" value="CenT-Element_Derived"/>
</dbReference>
<name>A0A8D8VB56_9HEMI</name>
<dbReference type="GO" id="GO:0005634">
    <property type="term" value="C:nucleus"/>
    <property type="evidence" value="ECO:0007669"/>
    <property type="project" value="TreeGrafter"/>
</dbReference>
<organism evidence="1">
    <name type="scientific">Cacopsylla melanoneura</name>
    <dbReference type="NCBI Taxonomy" id="428564"/>
    <lineage>
        <taxon>Eukaryota</taxon>
        <taxon>Metazoa</taxon>
        <taxon>Ecdysozoa</taxon>
        <taxon>Arthropoda</taxon>
        <taxon>Hexapoda</taxon>
        <taxon>Insecta</taxon>
        <taxon>Pterygota</taxon>
        <taxon>Neoptera</taxon>
        <taxon>Paraneoptera</taxon>
        <taxon>Hemiptera</taxon>
        <taxon>Sternorrhyncha</taxon>
        <taxon>Psylloidea</taxon>
        <taxon>Psyllidae</taxon>
        <taxon>Psyllinae</taxon>
        <taxon>Cacopsylla</taxon>
    </lineage>
</organism>
<protein>
    <submittedName>
        <fullName evidence="1">Uncharacterized protein</fullName>
    </submittedName>
</protein>
<evidence type="ECO:0000313" key="1">
    <source>
        <dbReference type="EMBL" id="CAG6718032.1"/>
    </source>
</evidence>
<accession>A0A8D8VB56</accession>
<dbReference type="EMBL" id="HBUF01356806">
    <property type="protein sequence ID" value="CAG6718032.1"/>
    <property type="molecule type" value="Transcribed_RNA"/>
</dbReference>
<sequence>MFSNFLLNFPPFFLSTYKRKSDRKQVSDAVYQRVVQLRTAGLSFRQIGIELGFNECSIRKAFKRGAASTSLGRSQRVFTDEQEKEIVDHCKALDARYYGLTLRSLRHLLYDYAERNVINHRFNKDSKLAGRDFTRSYLKRHNMSLRVPRKISVARTMAFNKTQLTNYFSNLQDVYKKFKFPANKIYNMDETGVQTTPNNLPKHVAPIGKRDVSKAISSEQGQTVTAVCCMSAAGQYIPPFFIYKRKKMCRLLINNGPVGCDMAVTDKGYMNTQTFIVWLDHFAKYAIPTQDSPISNIG</sequence>
<proteinExistence type="predicted"/>